<dbReference type="PANTHER" id="PTHR34396">
    <property type="entry name" value="OS03G0264950 PROTEIN-RELATED"/>
    <property type="match status" value="1"/>
</dbReference>
<keyword evidence="3" id="KW-0862">Zinc</keyword>
<dbReference type="PANTHER" id="PTHR34396:SF25">
    <property type="entry name" value="BOUNDARY ELEMENT ASSOCIATED FACTOR"/>
    <property type="match status" value="1"/>
</dbReference>
<protein>
    <recommendedName>
        <fullName evidence="5">BED-type domain-containing protein</fullName>
    </recommendedName>
</protein>
<organism evidence="6 7">
    <name type="scientific">Rubus argutus</name>
    <name type="common">Southern blackberry</name>
    <dbReference type="NCBI Taxonomy" id="59490"/>
    <lineage>
        <taxon>Eukaryota</taxon>
        <taxon>Viridiplantae</taxon>
        <taxon>Streptophyta</taxon>
        <taxon>Embryophyta</taxon>
        <taxon>Tracheophyta</taxon>
        <taxon>Spermatophyta</taxon>
        <taxon>Magnoliopsida</taxon>
        <taxon>eudicotyledons</taxon>
        <taxon>Gunneridae</taxon>
        <taxon>Pentapetalae</taxon>
        <taxon>rosids</taxon>
        <taxon>fabids</taxon>
        <taxon>Rosales</taxon>
        <taxon>Rosaceae</taxon>
        <taxon>Rosoideae</taxon>
        <taxon>Rosoideae incertae sedis</taxon>
        <taxon>Rubus</taxon>
    </lineage>
</organism>
<dbReference type="AlphaFoldDB" id="A0AAW1W2D0"/>
<feature type="domain" description="BED-type" evidence="5">
    <location>
        <begin position="244"/>
        <end position="300"/>
    </location>
</feature>
<dbReference type="InterPro" id="IPR036236">
    <property type="entry name" value="Znf_C2H2_sf"/>
</dbReference>
<dbReference type="Proteomes" id="UP001457282">
    <property type="component" value="Unassembled WGS sequence"/>
</dbReference>
<dbReference type="GO" id="GO:0005634">
    <property type="term" value="C:nucleus"/>
    <property type="evidence" value="ECO:0007669"/>
    <property type="project" value="TreeGrafter"/>
</dbReference>
<reference evidence="6 7" key="1">
    <citation type="journal article" date="2023" name="G3 (Bethesda)">
        <title>A chromosome-length genome assembly and annotation of blackberry (Rubus argutus, cv. 'Hillquist').</title>
        <authorList>
            <person name="Bruna T."/>
            <person name="Aryal R."/>
            <person name="Dudchenko O."/>
            <person name="Sargent D.J."/>
            <person name="Mead D."/>
            <person name="Buti M."/>
            <person name="Cavallini A."/>
            <person name="Hytonen T."/>
            <person name="Andres J."/>
            <person name="Pham M."/>
            <person name="Weisz D."/>
            <person name="Mascagni F."/>
            <person name="Usai G."/>
            <person name="Natali L."/>
            <person name="Bassil N."/>
            <person name="Fernandez G.E."/>
            <person name="Lomsadze A."/>
            <person name="Armour M."/>
            <person name="Olukolu B."/>
            <person name="Poorten T."/>
            <person name="Britton C."/>
            <person name="Davik J."/>
            <person name="Ashrafi H."/>
            <person name="Aiden E.L."/>
            <person name="Borodovsky M."/>
            <person name="Worthington M."/>
        </authorList>
    </citation>
    <scope>NUCLEOTIDE SEQUENCE [LARGE SCALE GENOMIC DNA]</scope>
    <source>
        <strain evidence="6">PI 553951</strain>
    </source>
</reference>
<dbReference type="SUPFAM" id="SSF57667">
    <property type="entry name" value="beta-beta-alpha zinc fingers"/>
    <property type="match status" value="1"/>
</dbReference>
<evidence type="ECO:0000313" key="7">
    <source>
        <dbReference type="Proteomes" id="UP001457282"/>
    </source>
</evidence>
<dbReference type="InterPro" id="IPR003656">
    <property type="entry name" value="Znf_BED"/>
</dbReference>
<dbReference type="EMBL" id="JBEDUW010000007">
    <property type="protein sequence ID" value="KAK9913429.1"/>
    <property type="molecule type" value="Genomic_DNA"/>
</dbReference>
<gene>
    <name evidence="6" type="ORF">M0R45_037246</name>
</gene>
<accession>A0AAW1W2D0</accession>
<evidence type="ECO:0000313" key="6">
    <source>
        <dbReference type="EMBL" id="KAK9913429.1"/>
    </source>
</evidence>
<dbReference type="GO" id="GO:0008270">
    <property type="term" value="F:zinc ion binding"/>
    <property type="evidence" value="ECO:0007669"/>
    <property type="project" value="UniProtKB-KW"/>
</dbReference>
<keyword evidence="1" id="KW-0479">Metal-binding</keyword>
<evidence type="ECO:0000259" key="5">
    <source>
        <dbReference type="PROSITE" id="PS50808"/>
    </source>
</evidence>
<evidence type="ECO:0000256" key="1">
    <source>
        <dbReference type="ARBA" id="ARBA00022723"/>
    </source>
</evidence>
<sequence length="300" mass="33139">MILQSGPSDYFTFTKTQPCVCNQTHCSVPDHHHRYGKQLSSIQVQFRRCHLHRARPLCYAHPLLSPCSIHHRKLLRIHRRAQSSPCLIELIPLQFTATPWSNPNSRSLCNSQFFPRRKMQTTTSPQFSTAALLFTDAGDAKGSARGGEGSAKGNPVGALSGQNSQFVHQGPLNYVNPQMEEAAQQQFDDEGQPANAIGTQACSAGTQVASITPTSMASENNETNNPDTPIEVEVEVTTEALQGKLKSAVWRHFSRELKDGVILAKCPDCKKELQGGSNYGTTHLRNHMKSCLYKKQKKIG</sequence>
<comment type="caution">
    <text evidence="6">The sequence shown here is derived from an EMBL/GenBank/DDBJ whole genome shotgun (WGS) entry which is preliminary data.</text>
</comment>
<evidence type="ECO:0000256" key="3">
    <source>
        <dbReference type="ARBA" id="ARBA00022833"/>
    </source>
</evidence>
<dbReference type="PROSITE" id="PS50808">
    <property type="entry name" value="ZF_BED"/>
    <property type="match status" value="1"/>
</dbReference>
<dbReference type="SMART" id="SM00614">
    <property type="entry name" value="ZnF_BED"/>
    <property type="match status" value="1"/>
</dbReference>
<keyword evidence="2 4" id="KW-0863">Zinc-finger</keyword>
<dbReference type="Pfam" id="PF02892">
    <property type="entry name" value="zf-BED"/>
    <property type="match status" value="1"/>
</dbReference>
<proteinExistence type="predicted"/>
<dbReference type="InterPro" id="IPR053031">
    <property type="entry name" value="Cuticle_assoc_protein"/>
</dbReference>
<evidence type="ECO:0000256" key="2">
    <source>
        <dbReference type="ARBA" id="ARBA00022771"/>
    </source>
</evidence>
<dbReference type="GO" id="GO:0006357">
    <property type="term" value="P:regulation of transcription by RNA polymerase II"/>
    <property type="evidence" value="ECO:0007669"/>
    <property type="project" value="TreeGrafter"/>
</dbReference>
<name>A0AAW1W2D0_RUBAR</name>
<dbReference type="GO" id="GO:1990837">
    <property type="term" value="F:sequence-specific double-stranded DNA binding"/>
    <property type="evidence" value="ECO:0007669"/>
    <property type="project" value="TreeGrafter"/>
</dbReference>
<keyword evidence="7" id="KW-1185">Reference proteome</keyword>
<evidence type="ECO:0000256" key="4">
    <source>
        <dbReference type="PROSITE-ProRule" id="PRU00027"/>
    </source>
</evidence>